<gene>
    <name evidence="2" type="ORF">JCM14108_1942</name>
</gene>
<comment type="caution">
    <text evidence="2">The sequence shown here is derived from an EMBL/GenBank/DDBJ whole genome shotgun (WGS) entry which is preliminary data.</text>
</comment>
<protein>
    <submittedName>
        <fullName evidence="2">Oxidoreductase</fullName>
    </submittedName>
</protein>
<sequence length="47" mass="5171">MAWLLKRSPNILPIPGTSSIQHLEDNVAAANVNLSDEDFEQLSHLAN</sequence>
<accession>X0QEB3</accession>
<proteinExistence type="predicted"/>
<reference evidence="2" key="1">
    <citation type="journal article" date="2014" name="Genome Announc.">
        <title>Draft Genome Sequences of Two Lactobacillus Strains, L. farraginis JCM 14108T and L. composti JCM 14202T, Isolated from Compost of Distilled Shochu Residue.</title>
        <authorList>
            <person name="Yuki M."/>
            <person name="Oshima K."/>
            <person name="Suda W."/>
            <person name="Kitahara M."/>
            <person name="Kitamura K."/>
            <person name="Iida T."/>
            <person name="Hattori M."/>
            <person name="Ohkuma M."/>
        </authorList>
    </citation>
    <scope>NUCLEOTIDE SEQUENCE [LARGE SCALE GENOMIC DNA]</scope>
    <source>
        <strain evidence="2">JCM 14108</strain>
    </source>
</reference>
<dbReference type="Gene3D" id="3.20.20.100">
    <property type="entry name" value="NADP-dependent oxidoreductase domain"/>
    <property type="match status" value="1"/>
</dbReference>
<dbReference type="InterPro" id="IPR036812">
    <property type="entry name" value="NAD(P)_OxRdtase_dom_sf"/>
</dbReference>
<name>X0QEB3_9LACO</name>
<dbReference type="SUPFAM" id="SSF51430">
    <property type="entry name" value="NAD(P)-linked oxidoreductase"/>
    <property type="match status" value="1"/>
</dbReference>
<evidence type="ECO:0000313" key="2">
    <source>
        <dbReference type="EMBL" id="GAF36945.1"/>
    </source>
</evidence>
<dbReference type="EMBL" id="BAKI01000020">
    <property type="protein sequence ID" value="GAF36945.1"/>
    <property type="molecule type" value="Genomic_DNA"/>
</dbReference>
<dbReference type="Pfam" id="PF00248">
    <property type="entry name" value="Aldo_ket_red"/>
    <property type="match status" value="1"/>
</dbReference>
<evidence type="ECO:0000313" key="3">
    <source>
        <dbReference type="Proteomes" id="UP000019488"/>
    </source>
</evidence>
<dbReference type="Proteomes" id="UP000019488">
    <property type="component" value="Unassembled WGS sequence"/>
</dbReference>
<dbReference type="InterPro" id="IPR023210">
    <property type="entry name" value="NADP_OxRdtase_dom"/>
</dbReference>
<feature type="domain" description="NADP-dependent oxidoreductase" evidence="1">
    <location>
        <begin position="2"/>
        <end position="45"/>
    </location>
</feature>
<organism evidence="2 3">
    <name type="scientific">Lentilactobacillus farraginis DSM 18382 = JCM 14108</name>
    <dbReference type="NCBI Taxonomy" id="1423743"/>
    <lineage>
        <taxon>Bacteria</taxon>
        <taxon>Bacillati</taxon>
        <taxon>Bacillota</taxon>
        <taxon>Bacilli</taxon>
        <taxon>Lactobacillales</taxon>
        <taxon>Lactobacillaceae</taxon>
        <taxon>Lentilactobacillus</taxon>
    </lineage>
</organism>
<dbReference type="AlphaFoldDB" id="X0QEB3"/>
<evidence type="ECO:0000259" key="1">
    <source>
        <dbReference type="Pfam" id="PF00248"/>
    </source>
</evidence>
<dbReference type="eggNOG" id="COG0667">
    <property type="taxonomic scope" value="Bacteria"/>
</dbReference>